<evidence type="ECO:0000313" key="3">
    <source>
        <dbReference type="EMBL" id="PLU09512.1"/>
    </source>
</evidence>
<dbReference type="PANTHER" id="PTHR42849:SF1">
    <property type="entry name" value="N-ACETYLNEURAMINATE LYASE"/>
    <property type="match status" value="1"/>
</dbReference>
<dbReference type="PANTHER" id="PTHR42849">
    <property type="entry name" value="N-ACETYLNEURAMINATE LYASE"/>
    <property type="match status" value="1"/>
</dbReference>
<dbReference type="Proteomes" id="UP001190825">
    <property type="component" value="Unassembled WGS sequence"/>
</dbReference>
<protein>
    <submittedName>
        <fullName evidence="3">Dihydrodipicolinate synthase family protein</fullName>
    </submittedName>
</protein>
<dbReference type="Gene3D" id="3.20.20.70">
    <property type="entry name" value="Aldolase class I"/>
    <property type="match status" value="1"/>
</dbReference>
<accession>A0ABX4TSZ0</accession>
<dbReference type="Pfam" id="PF00701">
    <property type="entry name" value="DHDPS"/>
    <property type="match status" value="1"/>
</dbReference>
<dbReference type="PIRSF" id="PIRSF001365">
    <property type="entry name" value="DHDPS"/>
    <property type="match status" value="1"/>
</dbReference>
<dbReference type="SMART" id="SM01130">
    <property type="entry name" value="DHDPS"/>
    <property type="match status" value="1"/>
</dbReference>
<dbReference type="RefSeq" id="WP_101792615.1">
    <property type="nucleotide sequence ID" value="NZ_NBUC01000007.1"/>
</dbReference>
<dbReference type="InterPro" id="IPR002220">
    <property type="entry name" value="DapA-like"/>
</dbReference>
<evidence type="ECO:0000256" key="2">
    <source>
        <dbReference type="PIRNR" id="PIRNR001365"/>
    </source>
</evidence>
<sequence>MGVQFDLAKALTGISGILVTPFDGQDEVAPQHLKPIIDRAITAGVHILVSNGNTGEFYALTTDEADTMVRAAAEQIDGRIPLLAGIGRSIKDACRLAKTSAEAGASVLMIHQPPDPFVAPRGIIDYVRRVHEASGGLPLILYLRNDLIGLKAIQNICNLEGVIGVKWATPNPMKLAEAIHNTPSHIVWVGGLAETWAPPLYAVGARGFTSGLINVWPEHSVAIHKALDAGRFEKAAALIRRMSAFEEVRAQEMNGTNVTGVKAALQMMGHDCGSTRAPSAWPLTAEQSEMLSSLLTTEKLIGTFRKAA</sequence>
<evidence type="ECO:0000256" key="1">
    <source>
        <dbReference type="ARBA" id="ARBA00023239"/>
    </source>
</evidence>
<comment type="caution">
    <text evidence="3">The sequence shown here is derived from an EMBL/GenBank/DDBJ whole genome shotgun (WGS) entry which is preliminary data.</text>
</comment>
<gene>
    <name evidence="3" type="ORF">BMJ33_00935</name>
</gene>
<keyword evidence="4" id="KW-1185">Reference proteome</keyword>
<dbReference type="CDD" id="cd00408">
    <property type="entry name" value="DHDPS-like"/>
    <property type="match status" value="1"/>
</dbReference>
<keyword evidence="1 2" id="KW-0456">Lyase</keyword>
<organism evidence="3 4">
    <name type="scientific">Sinorhizobium medicae</name>
    <dbReference type="NCBI Taxonomy" id="110321"/>
    <lineage>
        <taxon>Bacteria</taxon>
        <taxon>Pseudomonadati</taxon>
        <taxon>Pseudomonadota</taxon>
        <taxon>Alphaproteobacteria</taxon>
        <taxon>Hyphomicrobiales</taxon>
        <taxon>Rhizobiaceae</taxon>
        <taxon>Sinorhizobium/Ensifer group</taxon>
        <taxon>Sinorhizobium</taxon>
    </lineage>
</organism>
<dbReference type="EMBL" id="NBUC01000007">
    <property type="protein sequence ID" value="PLU09512.1"/>
    <property type="molecule type" value="Genomic_DNA"/>
</dbReference>
<dbReference type="InterPro" id="IPR013785">
    <property type="entry name" value="Aldolase_TIM"/>
</dbReference>
<comment type="similarity">
    <text evidence="2">Belongs to the DapA family.</text>
</comment>
<dbReference type="SUPFAM" id="SSF51569">
    <property type="entry name" value="Aldolase"/>
    <property type="match status" value="1"/>
</dbReference>
<proteinExistence type="inferred from homology"/>
<reference evidence="3 4" key="1">
    <citation type="journal article" date="2018" name="FEMS Microbiol. Ecol.">
        <title>Co-invading symbiotic mutualists of Medicago polymorpha retain high ancestral diversity and contain diverse accessory genomes.</title>
        <authorList>
            <person name="Porter S.S."/>
            <person name="Faber-Hammond J.J."/>
            <person name="Friesen M.L."/>
        </authorList>
    </citation>
    <scope>NUCLEOTIDE SEQUENCE [LARGE SCALE GENOMIC DNA]</scope>
    <source>
        <strain evidence="3 4">Str16</strain>
    </source>
</reference>
<evidence type="ECO:0000313" key="4">
    <source>
        <dbReference type="Proteomes" id="UP001190825"/>
    </source>
</evidence>
<name>A0ABX4TSZ0_9HYPH</name>